<sequence length="386" mass="44940">MLMSICSKRVYYLVKLGRYRIQNVHVHLKTGDLQLEVNRTLLGYKDFCDVCFNSKENGAAVPNGCDSLSQWFRNGNSDVLNFTATNSIEDVLSVYNRLCSDFRVGRFCWKLFPEELKDRNLKELISTLDFDSCYKVSVLEGEIETEALSFLIDRMNSKIIFRITSEIPSNFKHPRALDFACLDYEDARWVTVNDLKTIRNASNVDLIGRTNFDNDDINELIKYWTECKEKMFTRLSIKLRDGVEIDVFGILEGVISCRSFGDQRHYYLSKKLIQTHSIGSFEVSDGIVMLRSCIFDSQLENMVPILKLLEQRSDLSMNYSELIKKERELQSILESVEDVEEENELEQAINKIEAEKRDVKTKFYDTVKQLKIRRITNFNEYLEPIA</sequence>
<dbReference type="PANTHER" id="PTHR21503">
    <property type="entry name" value="F-BOX-CONTAINING HYPOTHETICAL PROTEIN C.ELEGANS"/>
    <property type="match status" value="1"/>
</dbReference>
<dbReference type="OMA" id="CKSETCE"/>
<reference evidence="4" key="1">
    <citation type="submission" date="2011-07" db="EMBL/GenBank/DDBJ databases">
        <authorList>
            <consortium name="Caenorhabditis brenneri Sequencing and Analysis Consortium"/>
            <person name="Wilson R.K."/>
        </authorList>
    </citation>
    <scope>NUCLEOTIDE SEQUENCE [LARGE SCALE GENOMIC DNA]</scope>
    <source>
        <strain evidence="4">PB2801</strain>
    </source>
</reference>
<dbReference type="HOGENOM" id="CLU_044397_1_1_1"/>
<dbReference type="EMBL" id="GL379986">
    <property type="protein sequence ID" value="EGT41029.1"/>
    <property type="molecule type" value="Genomic_DNA"/>
</dbReference>
<evidence type="ECO:0000259" key="2">
    <source>
        <dbReference type="Pfam" id="PF07735"/>
    </source>
</evidence>
<dbReference type="PANTHER" id="PTHR21503:SF8">
    <property type="entry name" value="F-BOX ASSOCIATED DOMAIN-CONTAINING PROTEIN-RELATED"/>
    <property type="match status" value="1"/>
</dbReference>
<protein>
    <recommendedName>
        <fullName evidence="2">Sdz-33 F-box domain-containing protein</fullName>
    </recommendedName>
</protein>
<keyword evidence="1" id="KW-0175">Coiled coil</keyword>
<dbReference type="InterPro" id="IPR012885">
    <property type="entry name" value="F-box_Sdz-33"/>
</dbReference>
<gene>
    <name evidence="3" type="ORF">CAEBREN_11878</name>
</gene>
<dbReference type="Pfam" id="PF07735">
    <property type="entry name" value="FBA_2"/>
    <property type="match status" value="1"/>
</dbReference>
<evidence type="ECO:0000313" key="3">
    <source>
        <dbReference type="EMBL" id="EGT41029.1"/>
    </source>
</evidence>
<dbReference type="AlphaFoldDB" id="G0NZ22"/>
<organism evidence="4">
    <name type="scientific">Caenorhabditis brenneri</name>
    <name type="common">Nematode worm</name>
    <dbReference type="NCBI Taxonomy" id="135651"/>
    <lineage>
        <taxon>Eukaryota</taxon>
        <taxon>Metazoa</taxon>
        <taxon>Ecdysozoa</taxon>
        <taxon>Nematoda</taxon>
        <taxon>Chromadorea</taxon>
        <taxon>Rhabditida</taxon>
        <taxon>Rhabditina</taxon>
        <taxon>Rhabditomorpha</taxon>
        <taxon>Rhabditoidea</taxon>
        <taxon>Rhabditidae</taxon>
        <taxon>Peloderinae</taxon>
        <taxon>Caenorhabditis</taxon>
    </lineage>
</organism>
<proteinExistence type="predicted"/>
<dbReference type="InParanoid" id="G0NZ22"/>
<evidence type="ECO:0000256" key="1">
    <source>
        <dbReference type="SAM" id="Coils"/>
    </source>
</evidence>
<dbReference type="eggNOG" id="ENOG502TJZJ">
    <property type="taxonomic scope" value="Eukaryota"/>
</dbReference>
<name>G0NZ22_CAEBE</name>
<feature type="coiled-coil region" evidence="1">
    <location>
        <begin position="322"/>
        <end position="362"/>
    </location>
</feature>
<accession>G0NZ22</accession>
<keyword evidence="4" id="KW-1185">Reference proteome</keyword>
<feature type="domain" description="Sdz-33 F-box" evidence="2">
    <location>
        <begin position="178"/>
        <end position="228"/>
    </location>
</feature>
<dbReference type="Proteomes" id="UP000008068">
    <property type="component" value="Unassembled WGS sequence"/>
</dbReference>
<evidence type="ECO:0000313" key="4">
    <source>
        <dbReference type="Proteomes" id="UP000008068"/>
    </source>
</evidence>